<proteinExistence type="predicted"/>
<dbReference type="AlphaFoldDB" id="A0ABD3APW5"/>
<comment type="caution">
    <text evidence="1">The sequence shown here is derived from an EMBL/GenBank/DDBJ whole genome shotgun (WGS) entry which is preliminary data.</text>
</comment>
<keyword evidence="2" id="KW-1185">Reference proteome</keyword>
<evidence type="ECO:0000313" key="1">
    <source>
        <dbReference type="EMBL" id="KAL3533127.1"/>
    </source>
</evidence>
<dbReference type="EMBL" id="JBJUIK010000003">
    <property type="protein sequence ID" value="KAL3533127.1"/>
    <property type="molecule type" value="Genomic_DNA"/>
</dbReference>
<evidence type="ECO:0000313" key="2">
    <source>
        <dbReference type="Proteomes" id="UP001630127"/>
    </source>
</evidence>
<name>A0ABD3APW5_9GENT</name>
<sequence length="137" mass="15493">MNIVSVIKPSWLTEVTGSYEGDENIKETLVSLAIQPDSIPDYTYQLGIMDYLDNKEVEEQPPDLSYDIEEENIRTLLESQFKTSDEFMRVARDYNSKQVILSGAKYASETKECGLELILAGGLEYINMHALNGSMLE</sequence>
<accession>A0ABD3APW5</accession>
<reference evidence="1 2" key="1">
    <citation type="submission" date="2024-11" db="EMBL/GenBank/DDBJ databases">
        <title>A near-complete genome assembly of Cinchona calisaya.</title>
        <authorList>
            <person name="Lian D.C."/>
            <person name="Zhao X.W."/>
            <person name="Wei L."/>
        </authorList>
    </citation>
    <scope>NUCLEOTIDE SEQUENCE [LARGE SCALE GENOMIC DNA]</scope>
    <source>
        <tissue evidence="1">Nenye</tissue>
    </source>
</reference>
<organism evidence="1 2">
    <name type="scientific">Cinchona calisaya</name>
    <dbReference type="NCBI Taxonomy" id="153742"/>
    <lineage>
        <taxon>Eukaryota</taxon>
        <taxon>Viridiplantae</taxon>
        <taxon>Streptophyta</taxon>
        <taxon>Embryophyta</taxon>
        <taxon>Tracheophyta</taxon>
        <taxon>Spermatophyta</taxon>
        <taxon>Magnoliopsida</taxon>
        <taxon>eudicotyledons</taxon>
        <taxon>Gunneridae</taxon>
        <taxon>Pentapetalae</taxon>
        <taxon>asterids</taxon>
        <taxon>lamiids</taxon>
        <taxon>Gentianales</taxon>
        <taxon>Rubiaceae</taxon>
        <taxon>Cinchonoideae</taxon>
        <taxon>Cinchoneae</taxon>
        <taxon>Cinchona</taxon>
    </lineage>
</organism>
<gene>
    <name evidence="1" type="ORF">ACH5RR_006648</name>
</gene>
<dbReference type="Proteomes" id="UP001630127">
    <property type="component" value="Unassembled WGS sequence"/>
</dbReference>
<protein>
    <submittedName>
        <fullName evidence="1">Uncharacterized protein</fullName>
    </submittedName>
</protein>